<evidence type="ECO:0000313" key="1">
    <source>
        <dbReference type="EMBL" id="MBB3841604.1"/>
    </source>
</evidence>
<evidence type="ECO:0000313" key="2">
    <source>
        <dbReference type="Proteomes" id="UP000541352"/>
    </source>
</evidence>
<dbReference type="Proteomes" id="UP000541352">
    <property type="component" value="Unassembled WGS sequence"/>
</dbReference>
<reference evidence="1 2" key="1">
    <citation type="submission" date="2020-08" db="EMBL/GenBank/DDBJ databases">
        <title>Genomic Encyclopedia of Type Strains, Phase IV (KMG-IV): sequencing the most valuable type-strain genomes for metagenomic binning, comparative biology and taxonomic classification.</title>
        <authorList>
            <person name="Goeker M."/>
        </authorList>
    </citation>
    <scope>NUCLEOTIDE SEQUENCE [LARGE SCALE GENOMIC DNA]</scope>
    <source>
        <strain evidence="1 2">DSM 17976</strain>
    </source>
</reference>
<organism evidence="1 2">
    <name type="scientific">Runella defluvii</name>
    <dbReference type="NCBI Taxonomy" id="370973"/>
    <lineage>
        <taxon>Bacteria</taxon>
        <taxon>Pseudomonadati</taxon>
        <taxon>Bacteroidota</taxon>
        <taxon>Cytophagia</taxon>
        <taxon>Cytophagales</taxon>
        <taxon>Spirosomataceae</taxon>
        <taxon>Runella</taxon>
    </lineage>
</organism>
<dbReference type="EMBL" id="JACIBY010000019">
    <property type="protein sequence ID" value="MBB3841604.1"/>
    <property type="molecule type" value="Genomic_DNA"/>
</dbReference>
<accession>A0A7W6ETA8</accession>
<sequence>MKEETIQTLHPKEGKVNKKISLEKYNFIRKNLLQILEKDELTHTELMEKLYEKIKDDFVGGVQWYGETVKLDLEARSIIFRTKSRPEKYTLKGKEQTQ</sequence>
<keyword evidence="2" id="KW-1185">Reference proteome</keyword>
<comment type="caution">
    <text evidence="1">The sequence shown here is derived from an EMBL/GenBank/DDBJ whole genome shotgun (WGS) entry which is preliminary data.</text>
</comment>
<protein>
    <submittedName>
        <fullName evidence="1">Uncharacterized protein</fullName>
    </submittedName>
</protein>
<proteinExistence type="predicted"/>
<dbReference type="Pfam" id="PF22278">
    <property type="entry name" value="DUF6958"/>
    <property type="match status" value="1"/>
</dbReference>
<dbReference type="AlphaFoldDB" id="A0A7W6ETA8"/>
<dbReference type="RefSeq" id="WP_183979377.1">
    <property type="nucleotide sequence ID" value="NZ_JACIBY010000019.1"/>
</dbReference>
<dbReference type="InterPro" id="IPR054233">
    <property type="entry name" value="DUF6958"/>
</dbReference>
<name>A0A7W6ETA8_9BACT</name>
<gene>
    <name evidence="1" type="ORF">FHS57_005633</name>
</gene>